<proteinExistence type="inferred from homology"/>
<dbReference type="InterPro" id="IPR019384">
    <property type="entry name" value="FHIP"/>
</dbReference>
<dbReference type="PANTHER" id="PTHR21705:SF11">
    <property type="entry name" value="FHIP FAMILY PROTEIN CG3558"/>
    <property type="match status" value="1"/>
</dbReference>
<dbReference type="InterPro" id="IPR045669">
    <property type="entry name" value="FHIP_C"/>
</dbReference>
<comment type="similarity">
    <text evidence="5">Belongs to the flavin monoamine oxidase family.</text>
</comment>
<feature type="domain" description="Amine oxidase" evidence="8">
    <location>
        <begin position="38"/>
        <end position="475"/>
    </location>
</feature>
<dbReference type="EMBL" id="JPOX01000007">
    <property type="protein sequence ID" value="KFX50568.1"/>
    <property type="molecule type" value="Genomic_DNA"/>
</dbReference>
<feature type="compositionally biased region" description="Polar residues" evidence="6">
    <location>
        <begin position="1220"/>
        <end position="1243"/>
    </location>
</feature>
<evidence type="ECO:0000256" key="5">
    <source>
        <dbReference type="RuleBase" id="RU362067"/>
    </source>
</evidence>
<keyword evidence="2 5" id="KW-0560">Oxidoreductase</keyword>
<accession>A0A093XZA0</accession>
<feature type="region of interest" description="Disordered" evidence="6">
    <location>
        <begin position="1182"/>
        <end position="1259"/>
    </location>
</feature>
<feature type="binding site" evidence="4">
    <location>
        <position position="255"/>
    </location>
    <ligand>
        <name>FAD</name>
        <dbReference type="ChEBI" id="CHEBI:57692"/>
    </ligand>
</feature>
<dbReference type="InterPro" id="IPR001613">
    <property type="entry name" value="Flavin_amine_oxidase"/>
</dbReference>
<feature type="domain" description="FHF complex subunit HOOK-interacting protein C-terminal" evidence="9">
    <location>
        <begin position="1043"/>
        <end position="1087"/>
    </location>
</feature>
<feature type="chain" id="PRO_5001889285" description="Amine oxidase" evidence="7">
    <location>
        <begin position="21"/>
        <end position="1360"/>
    </location>
</feature>
<evidence type="ECO:0000256" key="6">
    <source>
        <dbReference type="SAM" id="MobiDB-lite"/>
    </source>
</evidence>
<feature type="signal peptide" evidence="7">
    <location>
        <begin position="1"/>
        <end position="20"/>
    </location>
</feature>
<dbReference type="SUPFAM" id="SSF54373">
    <property type="entry name" value="FAD-linked reductases, C-terminal domain"/>
    <property type="match status" value="1"/>
</dbReference>
<comment type="similarity">
    <text evidence="3">Belongs to the FHIP family.</text>
</comment>
<protein>
    <recommendedName>
        <fullName evidence="5">Amine oxidase</fullName>
        <ecNumber evidence="5">1.4.3.-</ecNumber>
    </recommendedName>
</protein>
<dbReference type="PANTHER" id="PTHR21705">
    <property type="entry name" value="RAI16 PROTEIN-RELATED"/>
    <property type="match status" value="1"/>
</dbReference>
<feature type="compositionally biased region" description="Polar residues" evidence="6">
    <location>
        <begin position="1284"/>
        <end position="1302"/>
    </location>
</feature>
<evidence type="ECO:0000256" key="4">
    <source>
        <dbReference type="PIRSR" id="PIRSR601613-1"/>
    </source>
</evidence>
<dbReference type="SUPFAM" id="SSF51905">
    <property type="entry name" value="FAD/NAD(P)-binding domain"/>
    <property type="match status" value="1"/>
</dbReference>
<feature type="region of interest" description="Disordered" evidence="6">
    <location>
        <begin position="1095"/>
        <end position="1120"/>
    </location>
</feature>
<comment type="cofactor">
    <cofactor evidence="1 5">
        <name>FAD</name>
        <dbReference type="ChEBI" id="CHEBI:57692"/>
    </cofactor>
</comment>
<keyword evidence="5" id="KW-0274">FAD</keyword>
<feature type="region of interest" description="Disordered" evidence="6">
    <location>
        <begin position="1276"/>
        <end position="1320"/>
    </location>
</feature>
<dbReference type="HOGENOM" id="CLU_259604_0_0_1"/>
<evidence type="ECO:0000259" key="8">
    <source>
        <dbReference type="Pfam" id="PF01593"/>
    </source>
</evidence>
<dbReference type="InterPro" id="IPR002937">
    <property type="entry name" value="Amino_oxidase"/>
</dbReference>
<name>A0A093XZA0_TALMA</name>
<reference evidence="10" key="1">
    <citation type="journal article" date="2014" name="PLoS Genet.">
        <title>Signature Gene Expression Reveals Novel Clues to the Molecular Mechanisms of Dimorphic Transition in Penicillium marneffei.</title>
        <authorList>
            <person name="Yang E."/>
            <person name="Wang G."/>
            <person name="Cai J."/>
            <person name="Woo P.C."/>
            <person name="Lau S.K."/>
            <person name="Yuen K.-Y."/>
            <person name="Chow W.-N."/>
            <person name="Lin X."/>
        </authorList>
    </citation>
    <scope>NUCLEOTIDE SEQUENCE [LARGE SCALE GENOMIC DNA]</scope>
    <source>
        <strain evidence="10">PM1</strain>
    </source>
</reference>
<dbReference type="GO" id="GO:0016491">
    <property type="term" value="F:oxidoreductase activity"/>
    <property type="evidence" value="ECO:0007669"/>
    <property type="project" value="UniProtKB-KW"/>
</dbReference>
<organism evidence="10">
    <name type="scientific">Talaromyces marneffei PM1</name>
    <dbReference type="NCBI Taxonomy" id="1077442"/>
    <lineage>
        <taxon>Eukaryota</taxon>
        <taxon>Fungi</taxon>
        <taxon>Dikarya</taxon>
        <taxon>Ascomycota</taxon>
        <taxon>Pezizomycotina</taxon>
        <taxon>Eurotiomycetes</taxon>
        <taxon>Eurotiomycetidae</taxon>
        <taxon>Eurotiales</taxon>
        <taxon>Trichocomaceae</taxon>
        <taxon>Talaromyces</taxon>
        <taxon>Talaromyces sect. Talaromyces</taxon>
    </lineage>
</organism>
<dbReference type="Gene3D" id="3.90.660.10">
    <property type="match status" value="1"/>
</dbReference>
<dbReference type="Pfam" id="PF01593">
    <property type="entry name" value="Amino_oxidase"/>
    <property type="match status" value="1"/>
</dbReference>
<dbReference type="eggNOG" id="KOG3695">
    <property type="taxonomic scope" value="Eukaryota"/>
</dbReference>
<dbReference type="Pfam" id="PF10257">
    <property type="entry name" value="RAI16-like"/>
    <property type="match status" value="1"/>
</dbReference>
<feature type="compositionally biased region" description="Polar residues" evidence="6">
    <location>
        <begin position="1190"/>
        <end position="1211"/>
    </location>
</feature>
<dbReference type="InterPro" id="IPR036188">
    <property type="entry name" value="FAD/NAD-bd_sf"/>
</dbReference>
<dbReference type="PRINTS" id="PR00757">
    <property type="entry name" value="AMINEOXDASEF"/>
</dbReference>
<gene>
    <name evidence="10" type="ORF">GQ26_0072500</name>
</gene>
<dbReference type="Pfam" id="PF19314">
    <property type="entry name" value="DUF5917"/>
    <property type="match status" value="1"/>
</dbReference>
<evidence type="ECO:0000256" key="3">
    <source>
        <dbReference type="ARBA" id="ARBA00024336"/>
    </source>
</evidence>
<evidence type="ECO:0000313" key="10">
    <source>
        <dbReference type="EMBL" id="KFX50568.1"/>
    </source>
</evidence>
<keyword evidence="5" id="KW-0285">Flavoprotein</keyword>
<keyword evidence="7" id="KW-0732">Signal</keyword>
<evidence type="ECO:0000256" key="2">
    <source>
        <dbReference type="ARBA" id="ARBA00023002"/>
    </source>
</evidence>
<comment type="caution">
    <text evidence="10">The sequence shown here is derived from an EMBL/GenBank/DDBJ whole genome shotgun (WGS) entry which is preliminary data.</text>
</comment>
<evidence type="ECO:0000256" key="1">
    <source>
        <dbReference type="ARBA" id="ARBA00001974"/>
    </source>
</evidence>
<evidence type="ECO:0000256" key="7">
    <source>
        <dbReference type="SAM" id="SignalP"/>
    </source>
</evidence>
<feature type="compositionally biased region" description="Low complexity" evidence="6">
    <location>
        <begin position="1249"/>
        <end position="1259"/>
    </location>
</feature>
<evidence type="ECO:0000259" key="9">
    <source>
        <dbReference type="Pfam" id="PF19314"/>
    </source>
</evidence>
<sequence length="1360" mass="151938">MPNHKHWLLLPLALASPVLGGSKKPCEKTTVAILGGGVAGITAAQALSNYSVHDFIIFEYNSDIGGRMRHTTFGQDANGHPITVELGANWVQGLGTDGGPQNPIWLLAQKYGVKNTYSDYSSILTYDETGYANYSSLFGDFENAYSVAEELAGTIESGNLQDRSARAGFTRGDWRPKKDMKMQAIEWWEWDWEYAYEPEVSSLVFGIVNYNTTFYQWSDENNFVWDQRGFNTWLKGEASTFLTKNDKRLRLSTTVTNVTYSDTGVTITDSQGSCYQAEYAICTFSLGVLQNEAVSFQPEFPEWKQDGIDNFDMGTYTKIFLQFPADKVFWPKDTQYFLYADPIERGYYPVFQSLDSPGFLEGSGILFVTVVHDQSYRVEAQTDDETKNQVMAVLRDMFGADKVPDPIAFMYPRWSLEPWAYGSYSNWPYGVTLEMHQNLRANVGRLYFAGEATSAEYFGFLQGAWYEGQSAAEEVVACLNGKCTQATHYAPLYGSTPWSRLVGGSRTPSKTPRTGGPVERLAALKRSCNTLQQIWRSSNSASNELAATSQARACVDRLNHVLSEESRGPAPHPCLSYASTSQIFVTVTKLALTYRDEGLVRSSAVFFNTLIDAEVDGVVDNRVFSRALIDLVRRNSVRTDDTESRLVELLFGVANNVRLRPQILTAWFIPKQAELPERELEEDEQFAGVTRKDDFPLFYLLVDYVHREGRAGDFARTGLLYLIETATRSRILEKWLIESDLATLMATGLGAVYSQLSRNVYPTFVEENVPTIIALSDENDIQRNFDGIIRPDVESFISYLLFWQDTIEHCQSKEVNDTLLDHFEVLFLQQLLYPSLLESSDVKGGSTSTVLMYLCRLLESIDQPKLVHRTLRFLMATPTDTEPSVDVSQNLRKKHLSVSRRKSLDMLATLAEAEEQQPSPSLFNLADLILMSIKSQNKETIVATLRLLTVIVRRHHPFAGSLIKTKEPVSGPQRTVGALNEELRRYLSFATTIMDEPSLNDSFEHYSKDAALVLESRLFIPSPRSSILDGPADQPLDLSLDDAIFKEMLNLLDRFFSNSVTVNLGLTELITSLASSNLISLNGWLLVDPANYEYESDSSPPETKFPSVTEGNTPGLDGEQSKFVDPLAAIKKSLSPAGWSAGNEALIAKSLRKLTEHLEDWRRDIPDFDILVAARRDLLHSDDDDDTLRNQRSINTSRQPSQPPTTGSIETPLSPRGRPISNNINQEGPLSNTPGSLPRSTIGSPLREPSVQSPVPSSPVQRLVAVEDLRQRLASSYRVDKTTEQLTSAPQENKSANENPTNDLVDGSEQSSHKPPPTQDETVVTLGHILTNAVILYEFVLELAAMVQVRATLFEEAGYA</sequence>
<dbReference type="Gene3D" id="3.50.50.60">
    <property type="entry name" value="FAD/NAD(P)-binding domain"/>
    <property type="match status" value="1"/>
</dbReference>
<dbReference type="EC" id="1.4.3.-" evidence="5"/>